<dbReference type="GO" id="GO:0016853">
    <property type="term" value="F:isomerase activity"/>
    <property type="evidence" value="ECO:0007669"/>
    <property type="project" value="UniProtKB-ARBA"/>
</dbReference>
<comment type="caution">
    <text evidence="4">The sequence shown here is derived from an EMBL/GenBank/DDBJ whole genome shotgun (WGS) entry which is preliminary data.</text>
</comment>
<dbReference type="EMBL" id="VSSQ01011635">
    <property type="protein sequence ID" value="MPM47321.1"/>
    <property type="molecule type" value="Genomic_DNA"/>
</dbReference>
<dbReference type="GO" id="GO:0046872">
    <property type="term" value="F:metal ion binding"/>
    <property type="evidence" value="ECO:0007669"/>
    <property type="project" value="UniProtKB-KW"/>
</dbReference>
<feature type="domain" description="Fumarylacetoacetase-like C-terminal" evidence="3">
    <location>
        <begin position="73"/>
        <end position="278"/>
    </location>
</feature>
<evidence type="ECO:0000259" key="3">
    <source>
        <dbReference type="Pfam" id="PF01557"/>
    </source>
</evidence>
<dbReference type="AlphaFoldDB" id="A0A645A4Y9"/>
<dbReference type="Pfam" id="PF01557">
    <property type="entry name" value="FAA_hydrolase"/>
    <property type="match status" value="1"/>
</dbReference>
<dbReference type="Gene3D" id="3.90.850.10">
    <property type="entry name" value="Fumarylacetoacetase-like, C-terminal domain"/>
    <property type="match status" value="1"/>
</dbReference>
<name>A0A645A4Y9_9ZZZZ</name>
<dbReference type="PANTHER" id="PTHR42796">
    <property type="entry name" value="FUMARYLACETOACETATE HYDROLASE DOMAIN-CONTAINING PROTEIN 2A-RELATED"/>
    <property type="match status" value="1"/>
</dbReference>
<protein>
    <submittedName>
        <fullName evidence="4">Ureidoglycolate lyase</fullName>
        <ecNumber evidence="4">4.3.2.3</ecNumber>
    </submittedName>
</protein>
<dbReference type="InterPro" id="IPR036663">
    <property type="entry name" value="Fumarylacetoacetase_C_sf"/>
</dbReference>
<dbReference type="EC" id="4.3.2.3" evidence="4"/>
<dbReference type="GO" id="GO:0050385">
    <property type="term" value="F:ureidoglycolate lyase activity"/>
    <property type="evidence" value="ECO:0007669"/>
    <property type="project" value="UniProtKB-EC"/>
</dbReference>
<evidence type="ECO:0000256" key="1">
    <source>
        <dbReference type="ARBA" id="ARBA00010211"/>
    </source>
</evidence>
<sequence>MKLLNFVSDGKVMLGALTKDGVAVMTGAKGFPQTMQEAIELGIPALNTLDLTSLPTVCPGCISYAPVVTAPEKIICVGLNYAEHVKESYAEVPKWPCLFSKFNTALAAHGDTIELPPVDEKYDYEAELVIVIGKGGRNIAKEDAKDYVFGYTCGNDLSARTLQMRTGQWLTGKTIDKFGPVGPVIATADVTDGDNLPIKLIRNGVVCQDSNTNDLVFDVSTIVSYCSLFVTLKPGDIIFTGTPQGVIGGKPEGKKDWLKPGEVLTVAIEGIGELTNTLA</sequence>
<dbReference type="InterPro" id="IPR051121">
    <property type="entry name" value="FAH"/>
</dbReference>
<reference evidence="4" key="1">
    <citation type="submission" date="2019-08" db="EMBL/GenBank/DDBJ databases">
        <authorList>
            <person name="Kucharzyk K."/>
            <person name="Murdoch R.W."/>
            <person name="Higgins S."/>
            <person name="Loffler F."/>
        </authorList>
    </citation>
    <scope>NUCLEOTIDE SEQUENCE</scope>
</reference>
<dbReference type="InterPro" id="IPR011234">
    <property type="entry name" value="Fumarylacetoacetase-like_C"/>
</dbReference>
<dbReference type="GO" id="GO:0019752">
    <property type="term" value="P:carboxylic acid metabolic process"/>
    <property type="evidence" value="ECO:0007669"/>
    <property type="project" value="UniProtKB-ARBA"/>
</dbReference>
<keyword evidence="4" id="KW-0456">Lyase</keyword>
<proteinExistence type="inferred from homology"/>
<evidence type="ECO:0000313" key="4">
    <source>
        <dbReference type="EMBL" id="MPM47321.1"/>
    </source>
</evidence>
<gene>
    <name evidence="4" type="ORF">SDC9_94030</name>
</gene>
<accession>A0A645A4Y9</accession>
<organism evidence="4">
    <name type="scientific">bioreactor metagenome</name>
    <dbReference type="NCBI Taxonomy" id="1076179"/>
    <lineage>
        <taxon>unclassified sequences</taxon>
        <taxon>metagenomes</taxon>
        <taxon>ecological metagenomes</taxon>
    </lineage>
</organism>
<evidence type="ECO:0000256" key="2">
    <source>
        <dbReference type="ARBA" id="ARBA00022723"/>
    </source>
</evidence>
<comment type="similarity">
    <text evidence="1">Belongs to the FAH family.</text>
</comment>
<dbReference type="FunFam" id="3.90.850.10:FF:000002">
    <property type="entry name" value="2-hydroxyhepta-2,4-diene-1,7-dioate isomerase"/>
    <property type="match status" value="1"/>
</dbReference>
<dbReference type="SUPFAM" id="SSF56529">
    <property type="entry name" value="FAH"/>
    <property type="match status" value="1"/>
</dbReference>
<keyword evidence="2" id="KW-0479">Metal-binding</keyword>
<dbReference type="PANTHER" id="PTHR42796:SF4">
    <property type="entry name" value="FUMARYLACETOACETATE HYDROLASE DOMAIN-CONTAINING PROTEIN 2A"/>
    <property type="match status" value="1"/>
</dbReference>